<dbReference type="eggNOG" id="ENOG502R97Y">
    <property type="taxonomic scope" value="Eukaryota"/>
</dbReference>
<feature type="compositionally biased region" description="Acidic residues" evidence="1">
    <location>
        <begin position="98"/>
        <end position="121"/>
    </location>
</feature>
<keyword evidence="3" id="KW-1185">Reference proteome</keyword>
<dbReference type="Proteomes" id="UP000008076">
    <property type="component" value="Unassembled WGS sequence"/>
</dbReference>
<name>B0EHF6_ENTDS</name>
<dbReference type="OrthoDB" id="30528at2759"/>
<sequence>MESFVVTKTGHHMDIPDGSYVKLLNFAYKGNKPSSVVLKVYNEKEEELRAILCTLTPENPQYFAEIIVAGPSADFELIGDDEITVYMDIDFDDITKFEDDDDDDMTFSDMEDSDDEEEEEEPPKKEALKKEEKKPQPPKQEKKSQPKKEVKQQPKKEIKQQPKKEIKQQPKKESKPQPPKKQFQENENKKKNKKHGKK</sequence>
<evidence type="ECO:0000256" key="1">
    <source>
        <dbReference type="SAM" id="MobiDB-lite"/>
    </source>
</evidence>
<feature type="region of interest" description="Disordered" evidence="1">
    <location>
        <begin position="95"/>
        <end position="198"/>
    </location>
</feature>
<dbReference type="RefSeq" id="XP_001737663.1">
    <property type="nucleotide sequence ID" value="XM_001737611.1"/>
</dbReference>
<feature type="compositionally biased region" description="Basic and acidic residues" evidence="1">
    <location>
        <begin position="122"/>
        <end position="175"/>
    </location>
</feature>
<reference evidence="3" key="1">
    <citation type="submission" date="2007-12" db="EMBL/GenBank/DDBJ databases">
        <title>Annotation of Entamoeba dispar SAW760.</title>
        <authorList>
            <person name="Lorenzi H."/>
            <person name="Inman J."/>
            <person name="Schobel S."/>
            <person name="Amedeo P."/>
            <person name="Caler E."/>
        </authorList>
    </citation>
    <scope>NUCLEOTIDE SEQUENCE [LARGE SCALE GENOMIC DNA]</scope>
    <source>
        <strain evidence="3">ATCC PRA-260 / SAW760</strain>
    </source>
</reference>
<dbReference type="GeneID" id="5882711"/>
<protein>
    <submittedName>
        <fullName evidence="2">FK506-binding protein, putative</fullName>
    </submittedName>
</protein>
<dbReference type="EMBL" id="DS549306">
    <property type="protein sequence ID" value="EDR26022.1"/>
    <property type="molecule type" value="Genomic_DNA"/>
</dbReference>
<organism evidence="3">
    <name type="scientific">Entamoeba dispar (strain ATCC PRA-260 / SAW760)</name>
    <dbReference type="NCBI Taxonomy" id="370354"/>
    <lineage>
        <taxon>Eukaryota</taxon>
        <taxon>Amoebozoa</taxon>
        <taxon>Evosea</taxon>
        <taxon>Archamoebae</taxon>
        <taxon>Mastigamoebida</taxon>
        <taxon>Entamoebidae</taxon>
        <taxon>Entamoeba</taxon>
    </lineage>
</organism>
<accession>B0EHF6</accession>
<evidence type="ECO:0000313" key="2">
    <source>
        <dbReference type="EMBL" id="EDR26022.1"/>
    </source>
</evidence>
<dbReference type="VEuPathDB" id="AmoebaDB:EDI_013920"/>
<dbReference type="OMA" id="HFAYEGN"/>
<dbReference type="KEGG" id="edi:EDI_013920"/>
<dbReference type="AlphaFoldDB" id="B0EHF6"/>
<proteinExistence type="predicted"/>
<gene>
    <name evidence="2" type="ORF">EDI_013920</name>
</gene>
<evidence type="ECO:0000313" key="3">
    <source>
        <dbReference type="Proteomes" id="UP000008076"/>
    </source>
</evidence>